<sequence>MAAGIGAALFSLSPLLQGIGWWFAVMAMVTVLLGGMAVIRGRGAPELVVVLSAAVGWAVLVVLLYAPGSLWFVFPTVGTLTDLGADLDAARVSIAVQEAPAVADGAITQLLVMSVGLIAVVSDELASGLRTPVLSGVGPVAILSIAPLVRRDDPNLVVYVCTAVAWLGVLWFGSRIGRGQEYGASSPPGGVSARANPTLTRAGRNGLAATGLGAAAIATMIVVPTVTPGLTADSFTEPGGNLLPSVYSTGIDPSIQLGRDLRRSEPVLSLTYSTDSEEGLYLRMLTLGDFSTGAWEPEQPYSANGYTDGESFGSPPGLAADVPVAETTTSVTIAALRSDWLPLPYPTQQVDGLDDGWLLTPSTFTMTDLRGDTRGLAYQVTSLSPQPTAEQLAVAGSVIPDPLLDYLALPGGLPPVIADTAAAVTAGASTGYERAVALQEYFRSDQFSYSLQTPVEGGFDGDTADAIAVFLDVKSGYCVHYSAAMAVMARTLGIPSRIAVGYAPGQSPDSTAAGGAVYEVYTDQLHAWPELYFEGVGWLPFEPTPGLDFTPPDYSLPDYAQQSSTSDTSAPAPSSTSTSAAERPDDALDVGAVQSPEQLALGQLRGWASFVGIVAAVALVVLTPWAIRRLRRRNRFARLLHHPLPGTLAWAEWEDTLDDHRVQRSQGDTVHDLERRLLDELPLDSEAEEALGRLRRAVEREQYGVPDGVDADARGAIESDLRRLLTAIDAGEERGARYRARFVPVSLLRRRRSTPAAGAFAP</sequence>
<dbReference type="InterPro" id="IPR052901">
    <property type="entry name" value="Bact_TGase-like"/>
</dbReference>
<feature type="domain" description="Transglutaminase-like" evidence="3">
    <location>
        <begin position="470"/>
        <end position="545"/>
    </location>
</feature>
<protein>
    <submittedName>
        <fullName evidence="4">TransglutaminaseTgpA domain-containing protein</fullName>
    </submittedName>
</protein>
<dbReference type="AlphaFoldDB" id="A0AB39BMC9"/>
<dbReference type="PANTHER" id="PTHR42736">
    <property type="entry name" value="PROTEIN-GLUTAMINE GAMMA-GLUTAMYLTRANSFERASE"/>
    <property type="match status" value="1"/>
</dbReference>
<gene>
    <name evidence="4" type="ORF">ABFY20_09165</name>
</gene>
<dbReference type="SMART" id="SM00460">
    <property type="entry name" value="TGc"/>
    <property type="match status" value="1"/>
</dbReference>
<feature type="transmembrane region" description="Helical" evidence="2">
    <location>
        <begin position="206"/>
        <end position="226"/>
    </location>
</feature>
<evidence type="ECO:0000256" key="2">
    <source>
        <dbReference type="SAM" id="Phobius"/>
    </source>
</evidence>
<dbReference type="EMBL" id="CP162511">
    <property type="protein sequence ID" value="XDI07251.1"/>
    <property type="molecule type" value="Genomic_DNA"/>
</dbReference>
<dbReference type="Pfam" id="PF01841">
    <property type="entry name" value="Transglut_core"/>
    <property type="match status" value="1"/>
</dbReference>
<name>A0AB39BMC9_9MICO</name>
<feature type="transmembrane region" description="Helical" evidence="2">
    <location>
        <begin position="46"/>
        <end position="66"/>
    </location>
</feature>
<accession>A0AB39BMC9</accession>
<feature type="region of interest" description="Disordered" evidence="1">
    <location>
        <begin position="552"/>
        <end position="585"/>
    </location>
</feature>
<dbReference type="PANTHER" id="PTHR42736:SF1">
    <property type="entry name" value="PROTEIN-GLUTAMINE GAMMA-GLUTAMYLTRANSFERASE"/>
    <property type="match status" value="1"/>
</dbReference>
<feature type="transmembrane region" description="Helical" evidence="2">
    <location>
        <begin position="19"/>
        <end position="39"/>
    </location>
</feature>
<feature type="transmembrane region" description="Helical" evidence="2">
    <location>
        <begin position="607"/>
        <end position="627"/>
    </location>
</feature>
<reference evidence="4" key="1">
    <citation type="submission" date="2024-05" db="EMBL/GenBank/DDBJ databases">
        <title>Herbiconiux sp. A18JL235.</title>
        <authorList>
            <person name="Zhang G."/>
        </authorList>
    </citation>
    <scope>NUCLEOTIDE SEQUENCE</scope>
    <source>
        <strain evidence="4">A18JL235</strain>
    </source>
</reference>
<feature type="transmembrane region" description="Helical" evidence="2">
    <location>
        <begin position="156"/>
        <end position="173"/>
    </location>
</feature>
<dbReference type="SUPFAM" id="SSF54001">
    <property type="entry name" value="Cysteine proteinases"/>
    <property type="match status" value="1"/>
</dbReference>
<evidence type="ECO:0000259" key="3">
    <source>
        <dbReference type="SMART" id="SM00460"/>
    </source>
</evidence>
<evidence type="ECO:0000313" key="4">
    <source>
        <dbReference type="EMBL" id="XDI07251.1"/>
    </source>
</evidence>
<keyword evidence="2" id="KW-0472">Membrane</keyword>
<dbReference type="InterPro" id="IPR038765">
    <property type="entry name" value="Papain-like_cys_pep_sf"/>
</dbReference>
<dbReference type="RefSeq" id="WP_368499628.1">
    <property type="nucleotide sequence ID" value="NZ_CP162511.1"/>
</dbReference>
<keyword evidence="2" id="KW-1133">Transmembrane helix</keyword>
<dbReference type="Gene3D" id="3.10.620.30">
    <property type="match status" value="1"/>
</dbReference>
<feature type="compositionally biased region" description="Low complexity" evidence="1">
    <location>
        <begin position="563"/>
        <end position="581"/>
    </location>
</feature>
<organism evidence="4">
    <name type="scientific">Herbiconiux sp. A18JL235</name>
    <dbReference type="NCBI Taxonomy" id="3152363"/>
    <lineage>
        <taxon>Bacteria</taxon>
        <taxon>Bacillati</taxon>
        <taxon>Actinomycetota</taxon>
        <taxon>Actinomycetes</taxon>
        <taxon>Micrococcales</taxon>
        <taxon>Microbacteriaceae</taxon>
        <taxon>Herbiconiux</taxon>
    </lineage>
</organism>
<proteinExistence type="predicted"/>
<evidence type="ECO:0000256" key="1">
    <source>
        <dbReference type="SAM" id="MobiDB-lite"/>
    </source>
</evidence>
<keyword evidence="2" id="KW-0812">Transmembrane</keyword>
<dbReference type="InterPro" id="IPR021878">
    <property type="entry name" value="TgpA_N"/>
</dbReference>
<dbReference type="Pfam" id="PF11992">
    <property type="entry name" value="TgpA_N"/>
    <property type="match status" value="1"/>
</dbReference>
<dbReference type="InterPro" id="IPR002931">
    <property type="entry name" value="Transglutaminase-like"/>
</dbReference>